<keyword evidence="3" id="KW-1185">Reference proteome</keyword>
<dbReference type="Proteomes" id="UP001140453">
    <property type="component" value="Unassembled WGS sequence"/>
</dbReference>
<dbReference type="OrthoDB" id="891726at2759"/>
<organism evidence="2 3">
    <name type="scientific">Gnomoniopsis smithogilvyi</name>
    <dbReference type="NCBI Taxonomy" id="1191159"/>
    <lineage>
        <taxon>Eukaryota</taxon>
        <taxon>Fungi</taxon>
        <taxon>Dikarya</taxon>
        <taxon>Ascomycota</taxon>
        <taxon>Pezizomycotina</taxon>
        <taxon>Sordariomycetes</taxon>
        <taxon>Sordariomycetidae</taxon>
        <taxon>Diaporthales</taxon>
        <taxon>Gnomoniaceae</taxon>
        <taxon>Gnomoniopsis</taxon>
    </lineage>
</organism>
<dbReference type="AlphaFoldDB" id="A0A9W9CX01"/>
<accession>A0A9W9CX01</accession>
<name>A0A9W9CX01_9PEZI</name>
<dbReference type="PANTHER" id="PTHR33321:SF12">
    <property type="entry name" value="PLANT BASIC SECRETORY PROTEIN (BSP) FAMILY PROTEIN"/>
    <property type="match status" value="1"/>
</dbReference>
<proteinExistence type="predicted"/>
<sequence length="261" mass="29257">MSSSTSAGPAPTPLPAGTRQEEAQAPPEENHDETAPGFKRPKLRLHLEDLSHPGATRFLSAVDVPYVFAKSVQTVQRILYQRPSANIPATRSVTLYLEDMDGVAYTKGSDLDNDHKEIHFSLKYINGIKKAPEGAIGDATGAYEIQGVLVHELVHCYQHNGKGTCPGGLIEGIADFVRLKAKLGAPHWKRADIPQKWDQGYEKTAYFLDWLETTYGEGTVRGINDKLRSEKYVESEFWHTLFETDIHKLWHRYVQTLKGEL</sequence>
<gene>
    <name evidence="2" type="ORF">N0V93_004307</name>
</gene>
<evidence type="ECO:0000256" key="1">
    <source>
        <dbReference type="SAM" id="MobiDB-lite"/>
    </source>
</evidence>
<dbReference type="EMBL" id="JAPEVB010000003">
    <property type="protein sequence ID" value="KAJ4390709.1"/>
    <property type="molecule type" value="Genomic_DNA"/>
</dbReference>
<protein>
    <submittedName>
        <fullName evidence="2">Uncharacterized protein</fullName>
    </submittedName>
</protein>
<dbReference type="InterPro" id="IPR007541">
    <property type="entry name" value="Uncharacterised_BSP"/>
</dbReference>
<dbReference type="Pfam" id="PF04450">
    <property type="entry name" value="BSP"/>
    <property type="match status" value="1"/>
</dbReference>
<evidence type="ECO:0000313" key="3">
    <source>
        <dbReference type="Proteomes" id="UP001140453"/>
    </source>
</evidence>
<evidence type="ECO:0000313" key="2">
    <source>
        <dbReference type="EMBL" id="KAJ4390709.1"/>
    </source>
</evidence>
<reference evidence="2" key="1">
    <citation type="submission" date="2022-10" db="EMBL/GenBank/DDBJ databases">
        <title>Tapping the CABI collections for fungal endophytes: first genome assemblies for Collariella, Neodidymelliopsis, Ascochyta clinopodiicola, Didymella pomorum, Didymosphaeria variabile, Neocosmospora piperis and Neocucurbitaria cava.</title>
        <authorList>
            <person name="Hill R."/>
        </authorList>
    </citation>
    <scope>NUCLEOTIDE SEQUENCE</scope>
    <source>
        <strain evidence="2">IMI 355082</strain>
    </source>
</reference>
<feature type="region of interest" description="Disordered" evidence="1">
    <location>
        <begin position="1"/>
        <end position="40"/>
    </location>
</feature>
<comment type="caution">
    <text evidence="2">The sequence shown here is derived from an EMBL/GenBank/DDBJ whole genome shotgun (WGS) entry which is preliminary data.</text>
</comment>
<dbReference type="PANTHER" id="PTHR33321">
    <property type="match status" value="1"/>
</dbReference>